<dbReference type="PANTHER" id="PTHR36492">
    <property type="match status" value="1"/>
</dbReference>
<sequence>MNWVFTLIISWWGRINSVLFGLFLSKGEFFSGGGDRWRWLLQGGEVLISPPPNIENCAYLMFLEMCISLLFAYFLLHSHILLYFLLLFRWYDGSLTIPDTNDLCSNFNKWPWVDFFRCVWPEEHQPQIEHNGRIPVGLNERMLEWNTCAIDNLRADYRNRMFPKPDANEDNEAPSSPLRSLITFSHFLPNQQCLPDWKDVNCETFLKDEWFDHGAADTSAKFAKVAGSKNMDEQIRSIIPSSSSSSTLSEKNDVRHIHVFGHSHRPKDFTYKGVRYIHNPLGYSRERDMHMVSQDVNFQLIWDTTRAEGEVAGESVIRYWEEQGGGVEALQKRMILRRKKRGAVVRQLVEDTRKKVKK</sequence>
<reference evidence="2" key="1">
    <citation type="submission" date="2021-01" db="EMBL/GenBank/DDBJ databases">
        <authorList>
            <person name="Corre E."/>
            <person name="Pelletier E."/>
            <person name="Niang G."/>
            <person name="Scheremetjew M."/>
            <person name="Finn R."/>
            <person name="Kale V."/>
            <person name="Holt S."/>
            <person name="Cochrane G."/>
            <person name="Meng A."/>
            <person name="Brown T."/>
            <person name="Cohen L."/>
        </authorList>
    </citation>
    <scope>NUCLEOTIDE SEQUENCE</scope>
    <source>
        <strain evidence="2">GSO104</strain>
    </source>
</reference>
<accession>A0A7S4R4R6</accession>
<dbReference type="AlphaFoldDB" id="A0A7S4R4R6"/>
<keyword evidence="1" id="KW-1133">Transmembrane helix</keyword>
<evidence type="ECO:0008006" key="3">
    <source>
        <dbReference type="Google" id="ProtNLM"/>
    </source>
</evidence>
<keyword evidence="1" id="KW-0812">Transmembrane</keyword>
<feature type="transmembrane region" description="Helical" evidence="1">
    <location>
        <begin position="70"/>
        <end position="91"/>
    </location>
</feature>
<dbReference type="InterPro" id="IPR052963">
    <property type="entry name" value="Pantetheine_PDE"/>
</dbReference>
<evidence type="ECO:0000256" key="1">
    <source>
        <dbReference type="SAM" id="Phobius"/>
    </source>
</evidence>
<dbReference type="EMBL" id="HBNS01015161">
    <property type="protein sequence ID" value="CAE4601978.1"/>
    <property type="molecule type" value="Transcribed_RNA"/>
</dbReference>
<organism evidence="2">
    <name type="scientific">Ditylum brightwellii</name>
    <dbReference type="NCBI Taxonomy" id="49249"/>
    <lineage>
        <taxon>Eukaryota</taxon>
        <taxon>Sar</taxon>
        <taxon>Stramenopiles</taxon>
        <taxon>Ochrophyta</taxon>
        <taxon>Bacillariophyta</taxon>
        <taxon>Mediophyceae</taxon>
        <taxon>Lithodesmiophycidae</taxon>
        <taxon>Lithodesmiales</taxon>
        <taxon>Lithodesmiaceae</taxon>
        <taxon>Ditylum</taxon>
    </lineage>
</organism>
<gene>
    <name evidence="2" type="ORF">DBRI00130_LOCUS12183</name>
</gene>
<dbReference type="PANTHER" id="PTHR36492:SF2">
    <property type="entry name" value="[ACYL-CARRIER-PROTEIN] PHOSPHODIESTERASE PPTH"/>
    <property type="match status" value="1"/>
</dbReference>
<proteinExistence type="predicted"/>
<protein>
    <recommendedName>
        <fullName evidence="3">Calcineurin-like phosphoesterase domain-containing protein</fullName>
    </recommendedName>
</protein>
<evidence type="ECO:0000313" key="2">
    <source>
        <dbReference type="EMBL" id="CAE4601978.1"/>
    </source>
</evidence>
<name>A0A7S4R4R6_9STRA</name>
<keyword evidence="1" id="KW-0472">Membrane</keyword>